<evidence type="ECO:0000313" key="2">
    <source>
        <dbReference type="Proteomes" id="UP000232693"/>
    </source>
</evidence>
<dbReference type="InterPro" id="IPR052342">
    <property type="entry name" value="MCH/BMMD"/>
</dbReference>
<proteinExistence type="predicted"/>
<accession>A0A2K9A5F5</accession>
<dbReference type="PANTHER" id="PTHR43664">
    <property type="entry name" value="MONOAMINE OXIDASE-RELATED"/>
    <property type="match status" value="1"/>
</dbReference>
<dbReference type="InterPro" id="IPR029069">
    <property type="entry name" value="HotDog_dom_sf"/>
</dbReference>
<sequence length="353" mass="39222">MNKSSVGRFFEDFSLGQLIEHPIPRTITEGDASLYIALTGSRFSLFSSHHLARKVGFAKPPVDNLLLFHIAFGKTVQDISLNAVANLGYAEVQFVLPAFIGDTISVLSEVIGLKENSNGKTGIVYVHSRATNQDGHLVASWKRWVMVHKKQEGMQNTYAVQPQLNSEVSPAHLAMPDQFNADNYSYISSGETFVFKDYQIGEWIDHIDGLTIDSTEHTMATKLYQNNAKVHFNYHQMQDSQHQQRLVYGGHIISLCRSLSHNGLANAQWLAAINGGAHLNPSYAGNTIYAATQVQNKYDLGFGMGALRLKTIGFKNIQWSSIKEQVCSANSSKDYPDNVVLDLDYTVLIPNPK</sequence>
<reference evidence="1 2" key="1">
    <citation type="submission" date="2017-12" db="EMBL/GenBank/DDBJ databases">
        <title>Kangiella profundi FT102 completed genome.</title>
        <authorList>
            <person name="Xu J."/>
            <person name="Wang J."/>
            <person name="Lu Y."/>
        </authorList>
    </citation>
    <scope>NUCLEOTIDE SEQUENCE [LARGE SCALE GENOMIC DNA]</scope>
    <source>
        <strain evidence="1 2">FT102</strain>
    </source>
</reference>
<dbReference type="InterPro" id="IPR048274">
    <property type="entry name" value="MC_hydratase"/>
</dbReference>
<dbReference type="SUPFAM" id="SSF54637">
    <property type="entry name" value="Thioesterase/thiol ester dehydrase-isomerase"/>
    <property type="match status" value="2"/>
</dbReference>
<keyword evidence="2" id="KW-1185">Reference proteome</keyword>
<gene>
    <name evidence="1" type="ORF">CW740_07365</name>
</gene>
<dbReference type="Proteomes" id="UP000232693">
    <property type="component" value="Chromosome"/>
</dbReference>
<dbReference type="OrthoDB" id="9759612at2"/>
<dbReference type="KEGG" id="kpd:CW740_07365"/>
<dbReference type="PANTHER" id="PTHR43664:SF1">
    <property type="entry name" value="BETA-METHYLMALYL-COA DEHYDRATASE"/>
    <property type="match status" value="1"/>
</dbReference>
<dbReference type="Pfam" id="PF19315">
    <property type="entry name" value="MC_hydratase"/>
    <property type="match status" value="1"/>
</dbReference>
<dbReference type="RefSeq" id="WP_106646907.1">
    <property type="nucleotide sequence ID" value="NZ_BMGO01000001.1"/>
</dbReference>
<dbReference type="Gene3D" id="3.10.129.10">
    <property type="entry name" value="Hotdog Thioesterase"/>
    <property type="match status" value="1"/>
</dbReference>
<organism evidence="1 2">
    <name type="scientific">Kangiella profundi</name>
    <dbReference type="NCBI Taxonomy" id="1561924"/>
    <lineage>
        <taxon>Bacteria</taxon>
        <taxon>Pseudomonadati</taxon>
        <taxon>Pseudomonadota</taxon>
        <taxon>Gammaproteobacteria</taxon>
        <taxon>Kangiellales</taxon>
        <taxon>Kangiellaceae</taxon>
        <taxon>Kangiella</taxon>
    </lineage>
</organism>
<dbReference type="CDD" id="cd03451">
    <property type="entry name" value="FkbR2"/>
    <property type="match status" value="1"/>
</dbReference>
<dbReference type="EMBL" id="CP025120">
    <property type="protein sequence ID" value="AUD79075.1"/>
    <property type="molecule type" value="Genomic_DNA"/>
</dbReference>
<dbReference type="AlphaFoldDB" id="A0A2K9A5F5"/>
<protein>
    <submittedName>
        <fullName evidence="1">Uncharacterized protein</fullName>
    </submittedName>
</protein>
<evidence type="ECO:0000313" key="1">
    <source>
        <dbReference type="EMBL" id="AUD79075.1"/>
    </source>
</evidence>
<dbReference type="GO" id="GO:0016829">
    <property type="term" value="F:lyase activity"/>
    <property type="evidence" value="ECO:0007669"/>
    <property type="project" value="InterPro"/>
</dbReference>
<name>A0A2K9A5F5_9GAMM</name>
<dbReference type="InterPro" id="IPR016790">
    <property type="entry name" value="Thiol_ester_hydratase_Rv0216"/>
</dbReference>
<dbReference type="PIRSF" id="PIRSF021494">
    <property type="entry name" value="Rv0216_prd"/>
    <property type="match status" value="1"/>
</dbReference>